<keyword evidence="2" id="KW-1185">Reference proteome</keyword>
<gene>
    <name evidence="1" type="ORF">MEBOL_007735</name>
</gene>
<dbReference type="EMBL" id="CP022163">
    <property type="protein sequence ID" value="ATB34234.1"/>
    <property type="molecule type" value="Genomic_DNA"/>
</dbReference>
<dbReference type="InterPro" id="IPR029058">
    <property type="entry name" value="AB_hydrolase_fold"/>
</dbReference>
<proteinExistence type="predicted"/>
<dbReference type="Gene3D" id="3.40.50.1820">
    <property type="entry name" value="alpha/beta hydrolase"/>
    <property type="match status" value="1"/>
</dbReference>
<reference evidence="1 2" key="1">
    <citation type="submission" date="2017-06" db="EMBL/GenBank/DDBJ databases">
        <authorList>
            <person name="Kim H.J."/>
            <person name="Triplett B.A."/>
        </authorList>
    </citation>
    <scope>NUCLEOTIDE SEQUENCE [LARGE SCALE GENOMIC DNA]</scope>
    <source>
        <strain evidence="1 2">DSM 14713</strain>
    </source>
</reference>
<dbReference type="KEGG" id="mbd:MEBOL_007735"/>
<dbReference type="AlphaFoldDB" id="A0A250IR78"/>
<sequence>MVLKGQFLERPALIPVGREVMEGVAHRGEARPPLLVLPPTPAEGGGMDHVIAAELAFAAATAGHPTLRFNYRGIAGSQGERGAGEALVEESGAALAVVLENAQAPTAAVAALHGSARVALGLRERHPGVAGLCLVSPREVSPRELTGLGRELLVVVGELDTTLSRAELARAVDAAGGTLEVVEGAGAHLHHALPLVGKIVRAWLKRLSGT</sequence>
<dbReference type="RefSeq" id="WP_095982165.1">
    <property type="nucleotide sequence ID" value="NZ_CP022163.1"/>
</dbReference>
<dbReference type="ESTHER" id="9delt-a0a250ir78">
    <property type="family name" value="Atu1826-like"/>
</dbReference>
<evidence type="ECO:0000313" key="2">
    <source>
        <dbReference type="Proteomes" id="UP000217289"/>
    </source>
</evidence>
<accession>A0A250IR78</accession>
<dbReference type="GO" id="GO:0016787">
    <property type="term" value="F:hydrolase activity"/>
    <property type="evidence" value="ECO:0007669"/>
    <property type="project" value="UniProtKB-KW"/>
</dbReference>
<organism evidence="1 2">
    <name type="scientific">Melittangium boletus DSM 14713</name>
    <dbReference type="NCBI Taxonomy" id="1294270"/>
    <lineage>
        <taxon>Bacteria</taxon>
        <taxon>Pseudomonadati</taxon>
        <taxon>Myxococcota</taxon>
        <taxon>Myxococcia</taxon>
        <taxon>Myxococcales</taxon>
        <taxon>Cystobacterineae</taxon>
        <taxon>Archangiaceae</taxon>
        <taxon>Melittangium</taxon>
    </lineage>
</organism>
<name>A0A250IR78_9BACT</name>
<protein>
    <submittedName>
        <fullName evidence="1">Alpha/beta hydrolase</fullName>
    </submittedName>
</protein>
<dbReference type="SUPFAM" id="SSF53474">
    <property type="entry name" value="alpha/beta-Hydrolases"/>
    <property type="match status" value="1"/>
</dbReference>
<keyword evidence="1" id="KW-0378">Hydrolase</keyword>
<evidence type="ECO:0000313" key="1">
    <source>
        <dbReference type="EMBL" id="ATB34234.1"/>
    </source>
</evidence>
<dbReference type="OrthoDB" id="9800435at2"/>
<dbReference type="Proteomes" id="UP000217289">
    <property type="component" value="Chromosome"/>
</dbReference>